<keyword evidence="2" id="KW-0560">Oxidoreductase</keyword>
<dbReference type="PANTHER" id="PTHR48106">
    <property type="entry name" value="QUINONE OXIDOREDUCTASE PIG3-RELATED"/>
    <property type="match status" value="1"/>
</dbReference>
<dbReference type="EMBL" id="QWEA01001838">
    <property type="protein sequence ID" value="RII96011.1"/>
    <property type="molecule type" value="Genomic_DNA"/>
</dbReference>
<protein>
    <submittedName>
        <fullName evidence="3">NAD(P)H-quinone oxidoreductase</fullName>
    </submittedName>
</protein>
<dbReference type="InterPro" id="IPR011032">
    <property type="entry name" value="GroES-like_sf"/>
</dbReference>
<gene>
    <name evidence="3" type="ORF">DZF93_21115</name>
</gene>
<evidence type="ECO:0000313" key="3">
    <source>
        <dbReference type="EMBL" id="RII96011.1"/>
    </source>
</evidence>
<proteinExistence type="predicted"/>
<dbReference type="SUPFAM" id="SSF50129">
    <property type="entry name" value="GroES-like"/>
    <property type="match status" value="1"/>
</dbReference>
<keyword evidence="1" id="KW-0521">NADP</keyword>
<reference evidence="3 4" key="1">
    <citation type="submission" date="2018-08" db="EMBL/GenBank/DDBJ databases">
        <title>Genome Sequence of Clavibacter michiganensis Subspecies type strains, and the Atypical Peach-Colored Strains Isolated from Tomato.</title>
        <authorList>
            <person name="Osdaghi E."/>
            <person name="Portier P."/>
            <person name="Briand M."/>
            <person name="Jacques M.-A."/>
        </authorList>
    </citation>
    <scope>NUCLEOTIDE SEQUENCE [LARGE SCALE GENOMIC DNA]</scope>
    <source>
        <strain evidence="3 4">CFBP 6488</strain>
    </source>
</reference>
<evidence type="ECO:0000256" key="1">
    <source>
        <dbReference type="ARBA" id="ARBA00022857"/>
    </source>
</evidence>
<feature type="non-terminal residue" evidence="3">
    <location>
        <position position="95"/>
    </location>
</feature>
<dbReference type="Gene3D" id="3.90.180.10">
    <property type="entry name" value="Medium-chain alcohol dehydrogenases, catalytic domain"/>
    <property type="match status" value="1"/>
</dbReference>
<evidence type="ECO:0000313" key="4">
    <source>
        <dbReference type="Proteomes" id="UP000266634"/>
    </source>
</evidence>
<dbReference type="Proteomes" id="UP000266634">
    <property type="component" value="Unassembled WGS sequence"/>
</dbReference>
<dbReference type="GO" id="GO:0070402">
    <property type="term" value="F:NADPH binding"/>
    <property type="evidence" value="ECO:0007669"/>
    <property type="project" value="TreeGrafter"/>
</dbReference>
<evidence type="ECO:0000256" key="2">
    <source>
        <dbReference type="ARBA" id="ARBA00023002"/>
    </source>
</evidence>
<dbReference type="InterPro" id="IPR036291">
    <property type="entry name" value="NAD(P)-bd_dom_sf"/>
</dbReference>
<accession>A0A399NQ65</accession>
<sequence>RVCALLAGGGYAELVAVDERHVLPVPEGLDLVEAAGLPEVVATVWSNVVLDAGLAPGETLLVHGGSSGIGTMAIQLAARLGARVAVTAGSPAKLE</sequence>
<feature type="non-terminal residue" evidence="3">
    <location>
        <position position="1"/>
    </location>
</feature>
<comment type="caution">
    <text evidence="3">The sequence shown here is derived from an EMBL/GenBank/DDBJ whole genome shotgun (WGS) entry which is preliminary data.</text>
</comment>
<name>A0A399NQ65_9MICO</name>
<dbReference type="SUPFAM" id="SSF51735">
    <property type="entry name" value="NAD(P)-binding Rossmann-fold domains"/>
    <property type="match status" value="1"/>
</dbReference>
<dbReference type="PANTHER" id="PTHR48106:SF8">
    <property type="entry name" value="OS02G0805600 PROTEIN"/>
    <property type="match status" value="1"/>
</dbReference>
<dbReference type="GO" id="GO:0016651">
    <property type="term" value="F:oxidoreductase activity, acting on NAD(P)H"/>
    <property type="evidence" value="ECO:0007669"/>
    <property type="project" value="TreeGrafter"/>
</dbReference>
<dbReference type="AlphaFoldDB" id="A0A399NQ65"/>
<organism evidence="3 4">
    <name type="scientific">Clavibacter michiganensis subsp. insidiosus</name>
    <dbReference type="NCBI Taxonomy" id="33014"/>
    <lineage>
        <taxon>Bacteria</taxon>
        <taxon>Bacillati</taxon>
        <taxon>Actinomycetota</taxon>
        <taxon>Actinomycetes</taxon>
        <taxon>Micrococcales</taxon>
        <taxon>Microbacteriaceae</taxon>
        <taxon>Clavibacter</taxon>
    </lineage>
</organism>